<gene>
    <name evidence="2" type="ORF">PPIS_a2818</name>
</gene>
<dbReference type="Pfam" id="PF13609">
    <property type="entry name" value="Porin_4"/>
    <property type="match status" value="1"/>
</dbReference>
<proteinExistence type="predicted"/>
<evidence type="ECO:0000313" key="3">
    <source>
        <dbReference type="Proteomes" id="UP000016521"/>
    </source>
</evidence>
<keyword evidence="3" id="KW-1185">Reference proteome</keyword>
<dbReference type="SUPFAM" id="SSF56935">
    <property type="entry name" value="Porins"/>
    <property type="match status" value="1"/>
</dbReference>
<dbReference type="Proteomes" id="UP000016521">
    <property type="component" value="Chromosome I"/>
</dbReference>
<evidence type="ECO:0000259" key="1">
    <source>
        <dbReference type="Pfam" id="PF13609"/>
    </source>
</evidence>
<dbReference type="EMBL" id="CP011924">
    <property type="protein sequence ID" value="ATD07720.1"/>
    <property type="molecule type" value="Genomic_DNA"/>
</dbReference>
<accession>A0ABM6NG09</accession>
<name>A0ABM6NG09_PSEO7</name>
<organism evidence="2 3">
    <name type="scientific">Pseudoalteromonas piscicida</name>
    <dbReference type="NCBI Taxonomy" id="43662"/>
    <lineage>
        <taxon>Bacteria</taxon>
        <taxon>Pseudomonadati</taxon>
        <taxon>Pseudomonadota</taxon>
        <taxon>Gammaproteobacteria</taxon>
        <taxon>Alteromonadales</taxon>
        <taxon>Pseudoalteromonadaceae</taxon>
        <taxon>Pseudoalteromonas</taxon>
    </lineage>
</organism>
<reference evidence="2 3" key="1">
    <citation type="submission" date="2015-06" db="EMBL/GenBank/DDBJ databases">
        <authorList>
            <person name="Xie B.-B."/>
            <person name="Rong J.-C."/>
            <person name="Qin Q.-L."/>
            <person name="Zhang Y.-Z."/>
        </authorList>
    </citation>
    <scope>NUCLEOTIDE SEQUENCE [LARGE SCALE GENOMIC DNA]</scope>
    <source>
        <strain evidence="2 3">JCM 20779</strain>
    </source>
</reference>
<protein>
    <recommendedName>
        <fullName evidence="1">Porin domain-containing protein</fullName>
    </recommendedName>
</protein>
<dbReference type="InterPro" id="IPR023614">
    <property type="entry name" value="Porin_dom_sf"/>
</dbReference>
<sequence>MCSYQRFELALPTRLFAKKMGINMKKSAIALAIALGTVSFHSAAEIRINGFASIIGGQTLDSDDTLYGYDNDFDMENRSLFALQLSADLQESLTATAQIVGRGQNDFDAEFEWAYLTYAISDSSQISAGKMRIPFYRYSDFLDVGYAYRWVKPPQSVYNLSFSTYNGLSYIHNSTLGEWESTVQLALGSVDDDIVAITYSDEAELNNTVGINWTLSRDWFSARAAYFATEASISAANSPELSGLLAGLTGYGLTQQADDIAVDKDDAYFAAIGISIDYNDILFDAEYTQFDVDNSILAKQQQYYASIGYRIDTWTLHLTYEHNEDKNENDEFNSVPLTITAPNGVTIPVTTDPTNPNAPYLRTLVNGALAGARAESETWSIGARYDFHPSAAFKIELNQFNNTLTDQKVELLSFGIDLVF</sequence>
<evidence type="ECO:0000313" key="2">
    <source>
        <dbReference type="EMBL" id="ATD07720.1"/>
    </source>
</evidence>
<dbReference type="InterPro" id="IPR033900">
    <property type="entry name" value="Gram_neg_porin_domain"/>
</dbReference>
<dbReference type="Gene3D" id="2.40.160.10">
    <property type="entry name" value="Porin"/>
    <property type="match status" value="1"/>
</dbReference>
<feature type="domain" description="Porin" evidence="1">
    <location>
        <begin position="33"/>
        <end position="403"/>
    </location>
</feature>